<evidence type="ECO:0000259" key="1">
    <source>
        <dbReference type="Pfam" id="PF13456"/>
    </source>
</evidence>
<dbReference type="AlphaFoldDB" id="V4KPF4"/>
<dbReference type="EMBL" id="KI517748">
    <property type="protein sequence ID" value="ESQ33179.1"/>
    <property type="molecule type" value="Genomic_DNA"/>
</dbReference>
<sequence>VSPTRSISKWSSPSHNFLKCNYDASHHDGTQNSGLGWIIRNSNGVFLDGGMGKFQGRHCPEKAEYKLNLIRKLNKNEVNLKLQHYLSTIQNWRHMFEAVKFSYSNRDANSCADLHARKAVSDTSPWSILHVFQYFYK</sequence>
<evidence type="ECO:0000313" key="3">
    <source>
        <dbReference type="Proteomes" id="UP000030689"/>
    </source>
</evidence>
<keyword evidence="3" id="KW-1185">Reference proteome</keyword>
<dbReference type="eggNOG" id="KOG1075">
    <property type="taxonomic scope" value="Eukaryota"/>
</dbReference>
<organism evidence="2 3">
    <name type="scientific">Eutrema salsugineum</name>
    <name type="common">Saltwater cress</name>
    <name type="synonym">Sisymbrium salsugineum</name>
    <dbReference type="NCBI Taxonomy" id="72664"/>
    <lineage>
        <taxon>Eukaryota</taxon>
        <taxon>Viridiplantae</taxon>
        <taxon>Streptophyta</taxon>
        <taxon>Embryophyta</taxon>
        <taxon>Tracheophyta</taxon>
        <taxon>Spermatophyta</taxon>
        <taxon>Magnoliopsida</taxon>
        <taxon>eudicotyledons</taxon>
        <taxon>Gunneridae</taxon>
        <taxon>Pentapetalae</taxon>
        <taxon>rosids</taxon>
        <taxon>malvids</taxon>
        <taxon>Brassicales</taxon>
        <taxon>Brassicaceae</taxon>
        <taxon>Eutremeae</taxon>
        <taxon>Eutrema</taxon>
    </lineage>
</organism>
<feature type="non-terminal residue" evidence="2">
    <location>
        <position position="1"/>
    </location>
</feature>
<evidence type="ECO:0000313" key="2">
    <source>
        <dbReference type="EMBL" id="ESQ33179.1"/>
    </source>
</evidence>
<dbReference type="PANTHER" id="PTHR47074:SF78">
    <property type="entry name" value="GB|AAF30348.1-RELATED"/>
    <property type="match status" value="1"/>
</dbReference>
<dbReference type="Gramene" id="ESQ33179">
    <property type="protein sequence ID" value="ESQ33179"/>
    <property type="gene ID" value="EUTSA_v10005379mg"/>
</dbReference>
<dbReference type="GO" id="GO:0003676">
    <property type="term" value="F:nucleic acid binding"/>
    <property type="evidence" value="ECO:0007669"/>
    <property type="project" value="InterPro"/>
</dbReference>
<dbReference type="OMA" id="INWIHEI"/>
<gene>
    <name evidence="2" type="ORF">EUTSA_v10005379mg</name>
</gene>
<proteinExistence type="predicted"/>
<dbReference type="InterPro" id="IPR052929">
    <property type="entry name" value="RNase_H-like_EbsB-rel"/>
</dbReference>
<name>V4KPF4_EUTSA</name>
<feature type="domain" description="RNase H type-1" evidence="1">
    <location>
        <begin position="69"/>
        <end position="119"/>
    </location>
</feature>
<dbReference type="GO" id="GO:0004523">
    <property type="term" value="F:RNA-DNA hybrid ribonuclease activity"/>
    <property type="evidence" value="ECO:0007669"/>
    <property type="project" value="InterPro"/>
</dbReference>
<reference evidence="2 3" key="1">
    <citation type="journal article" date="2013" name="Front. Plant Sci.">
        <title>The Reference Genome of the Halophytic Plant Eutrema salsugineum.</title>
        <authorList>
            <person name="Yang R."/>
            <person name="Jarvis D.E."/>
            <person name="Chen H."/>
            <person name="Beilstein M.A."/>
            <person name="Grimwood J."/>
            <person name="Jenkins J."/>
            <person name="Shu S."/>
            <person name="Prochnik S."/>
            <person name="Xin M."/>
            <person name="Ma C."/>
            <person name="Schmutz J."/>
            <person name="Wing R.A."/>
            <person name="Mitchell-Olds T."/>
            <person name="Schumaker K.S."/>
            <person name="Wang X."/>
        </authorList>
    </citation>
    <scope>NUCLEOTIDE SEQUENCE [LARGE SCALE GENOMIC DNA]</scope>
</reference>
<accession>V4KPF4</accession>
<dbReference type="Pfam" id="PF13456">
    <property type="entry name" value="RVT_3"/>
    <property type="match status" value="2"/>
</dbReference>
<dbReference type="Proteomes" id="UP000030689">
    <property type="component" value="Unassembled WGS sequence"/>
</dbReference>
<feature type="domain" description="RNase H type-1" evidence="1">
    <location>
        <begin position="21"/>
        <end position="66"/>
    </location>
</feature>
<dbReference type="PANTHER" id="PTHR47074">
    <property type="entry name" value="BNAC02G40300D PROTEIN"/>
    <property type="match status" value="1"/>
</dbReference>
<dbReference type="InterPro" id="IPR002156">
    <property type="entry name" value="RNaseH_domain"/>
</dbReference>
<protein>
    <recommendedName>
        <fullName evidence="1">RNase H type-1 domain-containing protein</fullName>
    </recommendedName>
</protein>
<dbReference type="KEGG" id="eus:EUTSA_v10005379mg"/>